<dbReference type="Pfam" id="PF01244">
    <property type="entry name" value="Peptidase_M19"/>
    <property type="match status" value="1"/>
</dbReference>
<evidence type="ECO:0000313" key="2">
    <source>
        <dbReference type="Proteomes" id="UP000808337"/>
    </source>
</evidence>
<dbReference type="Gene3D" id="3.20.20.140">
    <property type="entry name" value="Metal-dependent hydrolases"/>
    <property type="match status" value="1"/>
</dbReference>
<organism evidence="1 2">
    <name type="scientific">Candidatus Opimibacter skivensis</name>
    <dbReference type="NCBI Taxonomy" id="2982028"/>
    <lineage>
        <taxon>Bacteria</taxon>
        <taxon>Pseudomonadati</taxon>
        <taxon>Bacteroidota</taxon>
        <taxon>Saprospiria</taxon>
        <taxon>Saprospirales</taxon>
        <taxon>Saprospiraceae</taxon>
        <taxon>Candidatus Opimibacter</taxon>
    </lineage>
</organism>
<dbReference type="InterPro" id="IPR032466">
    <property type="entry name" value="Metal_Hydrolase"/>
</dbReference>
<accession>A0A9D7XSR3</accession>
<dbReference type="PANTHER" id="PTHR10443:SF12">
    <property type="entry name" value="DIPEPTIDASE"/>
    <property type="match status" value="1"/>
</dbReference>
<comment type="caution">
    <text evidence="1">The sequence shown here is derived from an EMBL/GenBank/DDBJ whole genome shotgun (WGS) entry which is preliminary data.</text>
</comment>
<protein>
    <submittedName>
        <fullName evidence="1">Membrane dipeptidase</fullName>
    </submittedName>
</protein>
<dbReference type="PROSITE" id="PS51365">
    <property type="entry name" value="RENAL_DIPEPTIDASE_2"/>
    <property type="match status" value="1"/>
</dbReference>
<dbReference type="InterPro" id="IPR008257">
    <property type="entry name" value="Pept_M19"/>
</dbReference>
<dbReference type="GO" id="GO:0070573">
    <property type="term" value="F:metallodipeptidase activity"/>
    <property type="evidence" value="ECO:0007669"/>
    <property type="project" value="InterPro"/>
</dbReference>
<name>A0A9D7XSR3_9BACT</name>
<proteinExistence type="predicted"/>
<dbReference type="PANTHER" id="PTHR10443">
    <property type="entry name" value="MICROSOMAL DIPEPTIDASE"/>
    <property type="match status" value="1"/>
</dbReference>
<reference evidence="1 2" key="1">
    <citation type="submission" date="2020-10" db="EMBL/GenBank/DDBJ databases">
        <title>Connecting structure to function with the recovery of over 1000 high-quality activated sludge metagenome-assembled genomes encoding full-length rRNA genes using long-read sequencing.</title>
        <authorList>
            <person name="Singleton C.M."/>
            <person name="Petriglieri F."/>
            <person name="Kristensen J.M."/>
            <person name="Kirkegaard R.H."/>
            <person name="Michaelsen T.Y."/>
            <person name="Andersen M.H."/>
            <person name="Karst S.M."/>
            <person name="Dueholm M.S."/>
            <person name="Nielsen P.H."/>
            <person name="Albertsen M."/>
        </authorList>
    </citation>
    <scope>NUCLEOTIDE SEQUENCE [LARGE SCALE GENOMIC DNA]</scope>
    <source>
        <strain evidence="1">Ribe_18-Q3-R11-54_MAXAC.273</strain>
    </source>
</reference>
<dbReference type="SUPFAM" id="SSF51556">
    <property type="entry name" value="Metallo-dependent hydrolases"/>
    <property type="match status" value="1"/>
</dbReference>
<dbReference type="AlphaFoldDB" id="A0A9D7XSR3"/>
<evidence type="ECO:0000313" key="1">
    <source>
        <dbReference type="EMBL" id="MBK9981972.1"/>
    </source>
</evidence>
<dbReference type="EMBL" id="JADKGY010000001">
    <property type="protein sequence ID" value="MBK9981972.1"/>
    <property type="molecule type" value="Genomic_DNA"/>
</dbReference>
<dbReference type="GO" id="GO:0006508">
    <property type="term" value="P:proteolysis"/>
    <property type="evidence" value="ECO:0007669"/>
    <property type="project" value="InterPro"/>
</dbReference>
<gene>
    <name evidence="1" type="ORF">IPP15_06020</name>
</gene>
<sequence>MSGQKNVDINLRLSLSLSLVFLFVRPARSQAIHEYMDLQIHPTMHIAHSNFTPGLTYFDEEDPPKLTYKHTFTNVNYANYWENNKGCRIFVVGFMTKERIRNRQKARSVILEQMKYVEDFVQQHPDKFAVAKSPGEVRKLVTQTKKTIIVYSIEGGKSLIGSEEDAKFWADKGVAFVTLIHMLDSELGSSAIRPGILYSIINPKGALRSKKKRGLTDLGRNAIQWLANAGIMTDISHMSDSTRADALDLMEEKGIPPVSTHDMFKPIQNMQRSISEVDVIRIYQAHGFMSLPLSGISLKPHRPDPKYKKLLESQSDYCNGSVDTYRFTYEALQSFLEENVSRIFKDNSKTMGNLTEDEKIDLAIGFQSDFNGWLNHSRPRYGKKGCKEVAPGTVYEPIELKGLAHPGLMESQWKWMAKEHVDLEPILRASEKFLRVWESVIKEKAK</sequence>
<dbReference type="Proteomes" id="UP000808337">
    <property type="component" value="Unassembled WGS sequence"/>
</dbReference>